<keyword evidence="2" id="KW-1185">Reference proteome</keyword>
<reference evidence="1" key="2">
    <citation type="submission" date="2020-06" db="EMBL/GenBank/DDBJ databases">
        <title>Helianthus annuus Genome sequencing and assembly Release 2.</title>
        <authorList>
            <person name="Gouzy J."/>
            <person name="Langlade N."/>
            <person name="Munos S."/>
        </authorList>
    </citation>
    <scope>NUCLEOTIDE SEQUENCE</scope>
    <source>
        <tissue evidence="1">Leaves</tissue>
    </source>
</reference>
<name>A0A9K3JKH7_HELAN</name>
<sequence>MVVQPWNQVVGVEISLWFAVGLEGGLVDYGLQGFGGAWLVPGMGFVSHAPWT</sequence>
<accession>A0A9K3JKH7</accession>
<dbReference type="Gramene" id="mRNA:HanXRQr2_Chr03g0137591">
    <property type="protein sequence ID" value="CDS:HanXRQr2_Chr03g0137591.1"/>
    <property type="gene ID" value="HanXRQr2_Chr03g0137591"/>
</dbReference>
<protein>
    <submittedName>
        <fullName evidence="1">Uncharacterized protein</fullName>
    </submittedName>
</protein>
<dbReference type="AlphaFoldDB" id="A0A9K3JKH7"/>
<dbReference type="EMBL" id="MNCJ02000318">
    <property type="protein sequence ID" value="KAF5816738.1"/>
    <property type="molecule type" value="Genomic_DNA"/>
</dbReference>
<evidence type="ECO:0000313" key="2">
    <source>
        <dbReference type="Proteomes" id="UP000215914"/>
    </source>
</evidence>
<proteinExistence type="predicted"/>
<comment type="caution">
    <text evidence="1">The sequence shown here is derived from an EMBL/GenBank/DDBJ whole genome shotgun (WGS) entry which is preliminary data.</text>
</comment>
<reference evidence="1" key="1">
    <citation type="journal article" date="2017" name="Nature">
        <title>The sunflower genome provides insights into oil metabolism, flowering and Asterid evolution.</title>
        <authorList>
            <person name="Badouin H."/>
            <person name="Gouzy J."/>
            <person name="Grassa C.J."/>
            <person name="Murat F."/>
            <person name="Staton S.E."/>
            <person name="Cottret L."/>
            <person name="Lelandais-Briere C."/>
            <person name="Owens G.L."/>
            <person name="Carrere S."/>
            <person name="Mayjonade B."/>
            <person name="Legrand L."/>
            <person name="Gill N."/>
            <person name="Kane N.C."/>
            <person name="Bowers J.E."/>
            <person name="Hubner S."/>
            <person name="Bellec A."/>
            <person name="Berard A."/>
            <person name="Berges H."/>
            <person name="Blanchet N."/>
            <person name="Boniface M.C."/>
            <person name="Brunel D."/>
            <person name="Catrice O."/>
            <person name="Chaidir N."/>
            <person name="Claudel C."/>
            <person name="Donnadieu C."/>
            <person name="Faraut T."/>
            <person name="Fievet G."/>
            <person name="Helmstetter N."/>
            <person name="King M."/>
            <person name="Knapp S.J."/>
            <person name="Lai Z."/>
            <person name="Le Paslier M.C."/>
            <person name="Lippi Y."/>
            <person name="Lorenzon L."/>
            <person name="Mandel J.R."/>
            <person name="Marage G."/>
            <person name="Marchand G."/>
            <person name="Marquand E."/>
            <person name="Bret-Mestries E."/>
            <person name="Morien E."/>
            <person name="Nambeesan S."/>
            <person name="Nguyen T."/>
            <person name="Pegot-Espagnet P."/>
            <person name="Pouilly N."/>
            <person name="Raftis F."/>
            <person name="Sallet E."/>
            <person name="Schiex T."/>
            <person name="Thomas J."/>
            <person name="Vandecasteele C."/>
            <person name="Vares D."/>
            <person name="Vear F."/>
            <person name="Vautrin S."/>
            <person name="Crespi M."/>
            <person name="Mangin B."/>
            <person name="Burke J.M."/>
            <person name="Salse J."/>
            <person name="Munos S."/>
            <person name="Vincourt P."/>
            <person name="Rieseberg L.H."/>
            <person name="Langlade N.B."/>
        </authorList>
    </citation>
    <scope>NUCLEOTIDE SEQUENCE</scope>
    <source>
        <tissue evidence="1">Leaves</tissue>
    </source>
</reference>
<evidence type="ECO:0000313" key="1">
    <source>
        <dbReference type="EMBL" id="KAF5816738.1"/>
    </source>
</evidence>
<dbReference type="Proteomes" id="UP000215914">
    <property type="component" value="Unassembled WGS sequence"/>
</dbReference>
<organism evidence="1 2">
    <name type="scientific">Helianthus annuus</name>
    <name type="common">Common sunflower</name>
    <dbReference type="NCBI Taxonomy" id="4232"/>
    <lineage>
        <taxon>Eukaryota</taxon>
        <taxon>Viridiplantae</taxon>
        <taxon>Streptophyta</taxon>
        <taxon>Embryophyta</taxon>
        <taxon>Tracheophyta</taxon>
        <taxon>Spermatophyta</taxon>
        <taxon>Magnoliopsida</taxon>
        <taxon>eudicotyledons</taxon>
        <taxon>Gunneridae</taxon>
        <taxon>Pentapetalae</taxon>
        <taxon>asterids</taxon>
        <taxon>campanulids</taxon>
        <taxon>Asterales</taxon>
        <taxon>Asteraceae</taxon>
        <taxon>Asteroideae</taxon>
        <taxon>Heliantheae alliance</taxon>
        <taxon>Heliantheae</taxon>
        <taxon>Helianthus</taxon>
    </lineage>
</organism>
<gene>
    <name evidence="1" type="ORF">HanXRQr2_Chr03g0137591</name>
</gene>